<dbReference type="InterPro" id="IPR000086">
    <property type="entry name" value="NUDIX_hydrolase_dom"/>
</dbReference>
<evidence type="ECO:0000313" key="5">
    <source>
        <dbReference type="Proteomes" id="UP000295711"/>
    </source>
</evidence>
<dbReference type="SUPFAM" id="SSF55811">
    <property type="entry name" value="Nudix"/>
    <property type="match status" value="1"/>
</dbReference>
<dbReference type="AlphaFoldDB" id="A0A4R2LEC3"/>
<sequence length="178" mass="20744">MEECKRIRRELMHRGVIVDFYKDTMRMPNGHEVDWDLISHKGAAAVVAVSDDGKLFMVRQYRNPLERVTLELPAGALNFREEPPEDCARRELEEETGHVAGKMEHLVDIFTTVAFCDEKISIYVATDLKPTKQHLDEDEFLDVYTYPIEELIQMIYDGKIQDSKTICGLMTYYQKYCK</sequence>
<evidence type="ECO:0000256" key="1">
    <source>
        <dbReference type="ARBA" id="ARBA00001946"/>
    </source>
</evidence>
<comment type="caution">
    <text evidence="4">The sequence shown here is derived from an EMBL/GenBank/DDBJ whole genome shotgun (WGS) entry which is preliminary data.</text>
</comment>
<evidence type="ECO:0000256" key="2">
    <source>
        <dbReference type="ARBA" id="ARBA00022801"/>
    </source>
</evidence>
<keyword evidence="5" id="KW-1185">Reference proteome</keyword>
<dbReference type="RefSeq" id="WP_132087592.1">
    <property type="nucleotide sequence ID" value="NZ_JANKAQ010000002.1"/>
</dbReference>
<dbReference type="GO" id="GO:0016787">
    <property type="term" value="F:hydrolase activity"/>
    <property type="evidence" value="ECO:0007669"/>
    <property type="project" value="UniProtKB-KW"/>
</dbReference>
<dbReference type="InterPro" id="IPR015797">
    <property type="entry name" value="NUDIX_hydrolase-like_dom_sf"/>
</dbReference>
<evidence type="ECO:0000259" key="3">
    <source>
        <dbReference type="PROSITE" id="PS51462"/>
    </source>
</evidence>
<gene>
    <name evidence="4" type="ORF">EV212_101229</name>
</gene>
<feature type="domain" description="Nudix hydrolase" evidence="3">
    <location>
        <begin position="38"/>
        <end position="168"/>
    </location>
</feature>
<dbReference type="CDD" id="cd03424">
    <property type="entry name" value="NUDIX_ADPRase_Nudt5_UGPPase_Nudt14"/>
    <property type="match status" value="1"/>
</dbReference>
<keyword evidence="2" id="KW-0378">Hydrolase</keyword>
<dbReference type="Proteomes" id="UP000295711">
    <property type="component" value="Unassembled WGS sequence"/>
</dbReference>
<organism evidence="4 5">
    <name type="scientific">Frisingicoccus caecimuris</name>
    <dbReference type="NCBI Taxonomy" id="1796636"/>
    <lineage>
        <taxon>Bacteria</taxon>
        <taxon>Bacillati</taxon>
        <taxon>Bacillota</taxon>
        <taxon>Clostridia</taxon>
        <taxon>Lachnospirales</taxon>
        <taxon>Lachnospiraceae</taxon>
        <taxon>Frisingicoccus</taxon>
    </lineage>
</organism>
<dbReference type="Gene3D" id="3.90.79.10">
    <property type="entry name" value="Nucleoside Triphosphate Pyrophosphohydrolase"/>
    <property type="match status" value="1"/>
</dbReference>
<name>A0A4R2LEC3_9FIRM</name>
<comment type="cofactor">
    <cofactor evidence="1">
        <name>Mg(2+)</name>
        <dbReference type="ChEBI" id="CHEBI:18420"/>
    </cofactor>
</comment>
<dbReference type="PROSITE" id="PS51462">
    <property type="entry name" value="NUDIX"/>
    <property type="match status" value="1"/>
</dbReference>
<reference evidence="4 5" key="1">
    <citation type="submission" date="2019-03" db="EMBL/GenBank/DDBJ databases">
        <title>Genomic Encyclopedia of Type Strains, Phase IV (KMG-IV): sequencing the most valuable type-strain genomes for metagenomic binning, comparative biology and taxonomic classification.</title>
        <authorList>
            <person name="Goeker M."/>
        </authorList>
    </citation>
    <scope>NUCLEOTIDE SEQUENCE [LARGE SCALE GENOMIC DNA]</scope>
    <source>
        <strain evidence="4 5">DSM 28559</strain>
    </source>
</reference>
<dbReference type="Pfam" id="PF00293">
    <property type="entry name" value="NUDIX"/>
    <property type="match status" value="1"/>
</dbReference>
<dbReference type="PANTHER" id="PTHR11839:SF18">
    <property type="entry name" value="NUDIX HYDROLASE DOMAIN-CONTAINING PROTEIN"/>
    <property type="match status" value="1"/>
</dbReference>
<dbReference type="OrthoDB" id="9806150at2"/>
<protein>
    <submittedName>
        <fullName evidence="4">ADP-ribose pyrophosphatase</fullName>
    </submittedName>
</protein>
<dbReference type="GO" id="GO:0019693">
    <property type="term" value="P:ribose phosphate metabolic process"/>
    <property type="evidence" value="ECO:0007669"/>
    <property type="project" value="TreeGrafter"/>
</dbReference>
<evidence type="ECO:0000313" key="4">
    <source>
        <dbReference type="EMBL" id="TCO86442.1"/>
    </source>
</evidence>
<dbReference type="PANTHER" id="PTHR11839">
    <property type="entry name" value="UDP/ADP-SUGAR PYROPHOSPHATASE"/>
    <property type="match status" value="1"/>
</dbReference>
<accession>A0A4R2LEC3</accession>
<dbReference type="EMBL" id="SLXA01000001">
    <property type="protein sequence ID" value="TCO86442.1"/>
    <property type="molecule type" value="Genomic_DNA"/>
</dbReference>
<proteinExistence type="predicted"/>
<dbReference type="GO" id="GO:0006753">
    <property type="term" value="P:nucleoside phosphate metabolic process"/>
    <property type="evidence" value="ECO:0007669"/>
    <property type="project" value="TreeGrafter"/>
</dbReference>